<dbReference type="PANTHER" id="PTHR37406">
    <property type="entry name" value="T4-TYPE LYSOZYME 1-RELATED"/>
    <property type="match status" value="1"/>
</dbReference>
<gene>
    <name evidence="3" type="ORF">MM415A00210_0053</name>
</gene>
<dbReference type="GO" id="GO:0031640">
    <property type="term" value="P:killing of cells of another organism"/>
    <property type="evidence" value="ECO:0007669"/>
    <property type="project" value="UniProtKB-KW"/>
</dbReference>
<keyword evidence="1" id="KW-0929">Antimicrobial</keyword>
<dbReference type="InterPro" id="IPR023347">
    <property type="entry name" value="Lysozyme_dom_sf"/>
</dbReference>
<dbReference type="GO" id="GO:0009253">
    <property type="term" value="P:peptidoglycan catabolic process"/>
    <property type="evidence" value="ECO:0007669"/>
    <property type="project" value="InterPro"/>
</dbReference>
<keyword evidence="2" id="KW-0081">Bacteriolytic enzyme</keyword>
<dbReference type="GO" id="GO:0042742">
    <property type="term" value="P:defense response to bacterium"/>
    <property type="evidence" value="ECO:0007669"/>
    <property type="project" value="UniProtKB-KW"/>
</dbReference>
<dbReference type="GO" id="GO:0003796">
    <property type="term" value="F:lysozyme activity"/>
    <property type="evidence" value="ECO:0007669"/>
    <property type="project" value="InterPro"/>
</dbReference>
<proteinExistence type="predicted"/>
<protein>
    <submittedName>
        <fullName evidence="3">Putative glycoside hydrolase</fullName>
    </submittedName>
</protein>
<dbReference type="Pfam" id="PF00959">
    <property type="entry name" value="Phage_lysozyme"/>
    <property type="match status" value="1"/>
</dbReference>
<evidence type="ECO:0000313" key="3">
    <source>
        <dbReference type="EMBL" id="QJA84328.1"/>
    </source>
</evidence>
<dbReference type="InterPro" id="IPR023346">
    <property type="entry name" value="Lysozyme-like_dom_sf"/>
</dbReference>
<name>A0A6M3KSR6_9ZZZZ</name>
<evidence type="ECO:0000256" key="2">
    <source>
        <dbReference type="ARBA" id="ARBA00022638"/>
    </source>
</evidence>
<reference evidence="3" key="1">
    <citation type="submission" date="2020-03" db="EMBL/GenBank/DDBJ databases">
        <title>The deep terrestrial virosphere.</title>
        <authorList>
            <person name="Holmfeldt K."/>
            <person name="Nilsson E."/>
            <person name="Simone D."/>
            <person name="Lopez-Fernandez M."/>
            <person name="Wu X."/>
            <person name="de Brujin I."/>
            <person name="Lundin D."/>
            <person name="Andersson A."/>
            <person name="Bertilsson S."/>
            <person name="Dopson M."/>
        </authorList>
    </citation>
    <scope>NUCLEOTIDE SEQUENCE</scope>
    <source>
        <strain evidence="3">MM415A00210</strain>
    </source>
</reference>
<dbReference type="PANTHER" id="PTHR37406:SF1">
    <property type="entry name" value="T4-TYPE LYSOZYME 1-RELATED"/>
    <property type="match status" value="1"/>
</dbReference>
<dbReference type="Gene3D" id="1.10.530.40">
    <property type="match status" value="1"/>
</dbReference>
<keyword evidence="3" id="KW-0378">Hydrolase</keyword>
<dbReference type="SUPFAM" id="SSF53955">
    <property type="entry name" value="Lysozyme-like"/>
    <property type="match status" value="1"/>
</dbReference>
<sequence>MKEQTKDFEGFRSTIYDDTKGKKTIGYGFNLTDKAISKYIPLDVRLGKRPITQEESDIIFDKLYANAEKDASKFVGVETFAKLQPQVKDTLIDMSYNLGYNKLTGFQEFRKALINNDMQKAAYELKNSKWYGQVGRRSEHHYEVIKNTKPVRPWKDLLNAKIKGE</sequence>
<accession>A0A6M3KSR6</accession>
<dbReference type="AlphaFoldDB" id="A0A6M3KSR6"/>
<dbReference type="GO" id="GO:0016998">
    <property type="term" value="P:cell wall macromolecule catabolic process"/>
    <property type="evidence" value="ECO:0007669"/>
    <property type="project" value="InterPro"/>
</dbReference>
<dbReference type="InterPro" id="IPR002196">
    <property type="entry name" value="Glyco_hydro_24"/>
</dbReference>
<organism evidence="3">
    <name type="scientific">viral metagenome</name>
    <dbReference type="NCBI Taxonomy" id="1070528"/>
    <lineage>
        <taxon>unclassified sequences</taxon>
        <taxon>metagenomes</taxon>
        <taxon>organismal metagenomes</taxon>
    </lineage>
</organism>
<evidence type="ECO:0000256" key="1">
    <source>
        <dbReference type="ARBA" id="ARBA00022529"/>
    </source>
</evidence>
<dbReference type="EMBL" id="MT142527">
    <property type="protein sequence ID" value="QJA84328.1"/>
    <property type="molecule type" value="Genomic_DNA"/>
</dbReference>
<dbReference type="InterPro" id="IPR052619">
    <property type="entry name" value="Phage_lysozyme-like"/>
</dbReference>